<sequence length="147" mass="16040">MILVSACLLGIDCKYNGSSNDNAKVKEYLKNKAFVIACPEQLGGLTTPRNPSEIVKCDKDGIINENYKIISNKNVDVTENFIKGANETLKIAKIYNCKEAILKDGSPSCGSNFIYDGSFTGNKVIGEGVTTKLLRDNNIKVISEKDL</sequence>
<dbReference type="EMBL" id="JACRWE010000005">
    <property type="protein sequence ID" value="MBC5997467.1"/>
    <property type="molecule type" value="Genomic_DNA"/>
</dbReference>
<dbReference type="Pfam" id="PF04463">
    <property type="entry name" value="2-thiour_desulf"/>
    <property type="match status" value="1"/>
</dbReference>
<reference evidence="1 2" key="1">
    <citation type="submission" date="2020-08" db="EMBL/GenBank/DDBJ databases">
        <authorList>
            <person name="Liu C."/>
            <person name="Sun Q."/>
        </authorList>
    </citation>
    <scope>NUCLEOTIDE SEQUENCE [LARGE SCALE GENOMIC DNA]</scope>
    <source>
        <strain evidence="1 2">NSJ-18</strain>
    </source>
</reference>
<evidence type="ECO:0000313" key="2">
    <source>
        <dbReference type="Proteomes" id="UP000609849"/>
    </source>
</evidence>
<name>A0ABR7JRB7_9FIRM</name>
<proteinExistence type="predicted"/>
<protein>
    <submittedName>
        <fullName evidence="1">DUF523 domain-containing protein</fullName>
    </submittedName>
</protein>
<organism evidence="1 2">
    <name type="scientific">Romboutsia faecis</name>
    <dbReference type="NCBI Taxonomy" id="2764597"/>
    <lineage>
        <taxon>Bacteria</taxon>
        <taxon>Bacillati</taxon>
        <taxon>Bacillota</taxon>
        <taxon>Clostridia</taxon>
        <taxon>Peptostreptococcales</taxon>
        <taxon>Peptostreptococcaceae</taxon>
        <taxon>Romboutsia</taxon>
    </lineage>
</organism>
<gene>
    <name evidence="1" type="ORF">H8923_11890</name>
</gene>
<dbReference type="Proteomes" id="UP000609849">
    <property type="component" value="Unassembled WGS sequence"/>
</dbReference>
<evidence type="ECO:0000313" key="1">
    <source>
        <dbReference type="EMBL" id="MBC5997467.1"/>
    </source>
</evidence>
<dbReference type="RefSeq" id="WP_153971916.1">
    <property type="nucleotide sequence ID" value="NZ_JACRWE010000005.1"/>
</dbReference>
<dbReference type="PANTHER" id="PTHR30087">
    <property type="entry name" value="INNER MEMBRANE PROTEIN"/>
    <property type="match status" value="1"/>
</dbReference>
<comment type="caution">
    <text evidence="1">The sequence shown here is derived from an EMBL/GenBank/DDBJ whole genome shotgun (WGS) entry which is preliminary data.</text>
</comment>
<keyword evidence="2" id="KW-1185">Reference proteome</keyword>
<dbReference type="InterPro" id="IPR007553">
    <property type="entry name" value="2-thiour_desulf"/>
</dbReference>
<dbReference type="PANTHER" id="PTHR30087:SF1">
    <property type="entry name" value="HYPOTHETICAL CYTOSOLIC PROTEIN"/>
    <property type="match status" value="1"/>
</dbReference>
<accession>A0ABR7JRB7</accession>